<keyword evidence="5" id="KW-0809">Transit peptide</keyword>
<sequence length="951" mass="107259">MSDSDEYVDLPVSDEEWEDGESEEEEEKVGSRKKAKVHAKQLKRLQEKDPEFYKYLEECDKELLEFDDDDFDDNEGSAEKSSSVPKEEPKEIIKPIAMQMVDSWCQGAEDGKIGSIRSILEAFRKACHYGEESGNNSAPKFSVMSGSVLDKVMHFVLKNMDRILRELLDAPSFGGKKETVSELMITKQWKRHGRLMRLYLVNALHMITELTDEQMVAFTVHRVRASAVFLAAFPALLRKYVKALLHTWSRGRGAMPLVSFLFLRDLCIQLGSECLDTCLKGIYKAYLVNCKLSKSISGSKLQHIQFLGNCVRELYNVDPQSAYQHAFVFIRQLAVILRGALTERGPKLTSFVVPISFCKTLKDKKQKESMKPTKKRMEKSYQKVYDWQYIFCLELWTSVVCGCSSEEDLRPLAYPLTQIIHGVACLVPSARYFPVRLRCVKMLNRIAEATGTFIPVSSLLLDMLEMKELGGKPDAVGKAVNLFSVKQNGRCTEARKIFDSMTKRGLKPDIATYRTLLQGYATKGALFEVHALLDLMVRNGIQPDRHVFNILICAYAKQEKVDEAMLVFSKMRQHGLNPNVVSYGTVIDVLCKSGSVDDAMLYFEQMIDEGLTPNIIVYTSLIHGLCTCDKWDKAVELILEMFDRGICLNTIFFNSIIDSHCKEGRVIESEKLFDLMVRIGVKPDIITYNTLIDGCCLAGKMDEAMKLLASMVSVGVKPDIVTYGTLINGYCRVSRMDDALALFKEMVSSGVSPNIITYNIILHGLFQTRRTAAAKELYDSITKSGTQLELSTYNIILHGLCKNNLTDEALRMFQNLCSTDLQLETRTFNIMIGALLKCGRMDEAKDLFAAHSANGLVPDVCTYSLMAENLIEQGSLEELDDLFLSMEENGCSADSRMLNSIVRKLLQRGDITRAGTYLFMIDEKHFSLEASTASFLLESSPIVWEQISRIS</sequence>
<name>A0A0E0BCN1_9ORYZ</name>
<evidence type="ECO:0000256" key="5">
    <source>
        <dbReference type="ARBA" id="ARBA00022946"/>
    </source>
</evidence>
<organism evidence="9">
    <name type="scientific">Oryza glumipatula</name>
    <dbReference type="NCBI Taxonomy" id="40148"/>
    <lineage>
        <taxon>Eukaryota</taxon>
        <taxon>Viridiplantae</taxon>
        <taxon>Streptophyta</taxon>
        <taxon>Embryophyta</taxon>
        <taxon>Tracheophyta</taxon>
        <taxon>Spermatophyta</taxon>
        <taxon>Magnoliopsida</taxon>
        <taxon>Liliopsida</taxon>
        <taxon>Poales</taxon>
        <taxon>Poaceae</taxon>
        <taxon>BOP clade</taxon>
        <taxon>Oryzoideae</taxon>
        <taxon>Oryzeae</taxon>
        <taxon>Oryzinae</taxon>
        <taxon>Oryza</taxon>
    </lineage>
</organism>
<proteinExistence type="inferred from homology"/>
<feature type="repeat" description="PPR" evidence="7">
    <location>
        <begin position="684"/>
        <end position="718"/>
    </location>
</feature>
<dbReference type="eggNOG" id="KOG2256">
    <property type="taxonomic scope" value="Eukaryota"/>
</dbReference>
<feature type="compositionally biased region" description="Acidic residues" evidence="8">
    <location>
        <begin position="1"/>
        <end position="27"/>
    </location>
</feature>
<dbReference type="InterPro" id="IPR002885">
    <property type="entry name" value="PPR_rpt"/>
</dbReference>
<dbReference type="InterPro" id="IPR005343">
    <property type="entry name" value="Noc2"/>
</dbReference>
<dbReference type="GO" id="GO:0042273">
    <property type="term" value="P:ribosomal large subunit biogenesis"/>
    <property type="evidence" value="ECO:0007669"/>
    <property type="project" value="TreeGrafter"/>
</dbReference>
<feature type="repeat" description="PPR" evidence="7">
    <location>
        <begin position="754"/>
        <end position="788"/>
    </location>
</feature>
<dbReference type="SUPFAM" id="SSF81901">
    <property type="entry name" value="HCP-like"/>
    <property type="match status" value="1"/>
</dbReference>
<feature type="compositionally biased region" description="Acidic residues" evidence="8">
    <location>
        <begin position="66"/>
        <end position="76"/>
    </location>
</feature>
<keyword evidence="4" id="KW-0677">Repeat</keyword>
<comment type="similarity">
    <text evidence="3">Belongs to the PPR family. P subfamily.</text>
</comment>
<evidence type="ECO:0008006" key="11">
    <source>
        <dbReference type="Google" id="ProtNLM"/>
    </source>
</evidence>
<dbReference type="eggNOG" id="KOG4197">
    <property type="taxonomic scope" value="Eukaryota"/>
</dbReference>
<dbReference type="Pfam" id="PF13041">
    <property type="entry name" value="PPR_2"/>
    <property type="match status" value="4"/>
</dbReference>
<dbReference type="Pfam" id="PF03715">
    <property type="entry name" value="Noc2"/>
    <property type="match status" value="1"/>
</dbReference>
<keyword evidence="10" id="KW-1185">Reference proteome</keyword>
<dbReference type="GO" id="GO:0005654">
    <property type="term" value="C:nucleoplasm"/>
    <property type="evidence" value="ECO:0007669"/>
    <property type="project" value="TreeGrafter"/>
</dbReference>
<dbReference type="Gramene" id="OGLUM10G15520.1">
    <property type="protein sequence ID" value="OGLUM10G15520.1"/>
    <property type="gene ID" value="OGLUM10G15520"/>
</dbReference>
<dbReference type="EnsemblPlants" id="OGLUM10G15520.1">
    <property type="protein sequence ID" value="OGLUM10G15520.1"/>
    <property type="gene ID" value="OGLUM10G15520"/>
</dbReference>
<evidence type="ECO:0000256" key="3">
    <source>
        <dbReference type="ARBA" id="ARBA00007626"/>
    </source>
</evidence>
<feature type="repeat" description="PPR" evidence="7">
    <location>
        <begin position="544"/>
        <end position="578"/>
    </location>
</feature>
<dbReference type="Proteomes" id="UP000026961">
    <property type="component" value="Chromosome 10"/>
</dbReference>
<dbReference type="NCBIfam" id="TIGR00756">
    <property type="entry name" value="PPR"/>
    <property type="match status" value="11"/>
</dbReference>
<dbReference type="STRING" id="40148.A0A0E0BCN1"/>
<evidence type="ECO:0000256" key="1">
    <source>
        <dbReference type="ARBA" id="ARBA00004123"/>
    </source>
</evidence>
<evidence type="ECO:0000256" key="2">
    <source>
        <dbReference type="ARBA" id="ARBA00005907"/>
    </source>
</evidence>
<reference evidence="9" key="2">
    <citation type="submission" date="2018-05" db="EMBL/GenBank/DDBJ databases">
        <title>OgluRS3 (Oryza glumaepatula Reference Sequence Version 3).</title>
        <authorList>
            <person name="Zhang J."/>
            <person name="Kudrna D."/>
            <person name="Lee S."/>
            <person name="Talag J."/>
            <person name="Welchert J."/>
            <person name="Wing R.A."/>
        </authorList>
    </citation>
    <scope>NUCLEOTIDE SEQUENCE [LARGE SCALE GENOMIC DNA]</scope>
</reference>
<dbReference type="AlphaFoldDB" id="A0A0E0BCN1"/>
<feature type="repeat" description="PPR" evidence="7">
    <location>
        <begin position="614"/>
        <end position="648"/>
    </location>
</feature>
<keyword evidence="6" id="KW-0539">Nucleus</keyword>
<dbReference type="PANTHER" id="PTHR12687:SF4">
    <property type="entry name" value="NUCLEOLAR COMPLEX PROTEIN 2 HOMOLOG"/>
    <property type="match status" value="1"/>
</dbReference>
<evidence type="ECO:0000313" key="9">
    <source>
        <dbReference type="EnsemblPlants" id="OGLUM10G15520.1"/>
    </source>
</evidence>
<feature type="repeat" description="PPR" evidence="7">
    <location>
        <begin position="649"/>
        <end position="683"/>
    </location>
</feature>
<comment type="similarity">
    <text evidence="2">Belongs to the NOC2 family.</text>
</comment>
<feature type="repeat" description="PPR" evidence="7">
    <location>
        <begin position="789"/>
        <end position="823"/>
    </location>
</feature>
<feature type="repeat" description="PPR" evidence="7">
    <location>
        <begin position="824"/>
        <end position="858"/>
    </location>
</feature>
<dbReference type="Pfam" id="PF12854">
    <property type="entry name" value="PPR_1"/>
    <property type="match status" value="2"/>
</dbReference>
<feature type="repeat" description="PPR" evidence="7">
    <location>
        <begin position="719"/>
        <end position="753"/>
    </location>
</feature>
<evidence type="ECO:0000256" key="4">
    <source>
        <dbReference type="ARBA" id="ARBA00022737"/>
    </source>
</evidence>
<dbReference type="HOGENOM" id="CLU_309821_0_0_1"/>
<evidence type="ECO:0000256" key="7">
    <source>
        <dbReference type="PROSITE-ProRule" id="PRU00708"/>
    </source>
</evidence>
<dbReference type="InterPro" id="IPR011990">
    <property type="entry name" value="TPR-like_helical_dom_sf"/>
</dbReference>
<feature type="repeat" description="PPR" evidence="7">
    <location>
        <begin position="509"/>
        <end position="543"/>
    </location>
</feature>
<dbReference type="Gene3D" id="1.25.40.10">
    <property type="entry name" value="Tetratricopeptide repeat domain"/>
    <property type="match status" value="5"/>
</dbReference>
<feature type="repeat" description="PPR" evidence="7">
    <location>
        <begin position="579"/>
        <end position="613"/>
    </location>
</feature>
<dbReference type="GO" id="GO:0030691">
    <property type="term" value="C:Noc2p-Noc3p complex"/>
    <property type="evidence" value="ECO:0007669"/>
    <property type="project" value="TreeGrafter"/>
</dbReference>
<feature type="repeat" description="PPR" evidence="7">
    <location>
        <begin position="859"/>
        <end position="893"/>
    </location>
</feature>
<dbReference type="Pfam" id="PF01535">
    <property type="entry name" value="PPR"/>
    <property type="match status" value="1"/>
</dbReference>
<dbReference type="GO" id="GO:0030690">
    <property type="term" value="C:Noc1p-Noc2p complex"/>
    <property type="evidence" value="ECO:0007669"/>
    <property type="project" value="TreeGrafter"/>
</dbReference>
<evidence type="ECO:0000313" key="10">
    <source>
        <dbReference type="Proteomes" id="UP000026961"/>
    </source>
</evidence>
<feature type="region of interest" description="Disordered" evidence="8">
    <location>
        <begin position="66"/>
        <end position="90"/>
    </location>
</feature>
<accession>A0A0E0BCN1</accession>
<feature type="region of interest" description="Disordered" evidence="8">
    <location>
        <begin position="1"/>
        <end position="34"/>
    </location>
</feature>
<reference evidence="9" key="1">
    <citation type="submission" date="2015-04" db="UniProtKB">
        <authorList>
            <consortium name="EnsemblPlants"/>
        </authorList>
    </citation>
    <scope>IDENTIFICATION</scope>
</reference>
<dbReference type="PANTHER" id="PTHR12687">
    <property type="entry name" value="NUCLEOLAR COMPLEX 2 AND RAD4-RELATED"/>
    <property type="match status" value="1"/>
</dbReference>
<dbReference type="PROSITE" id="PS51375">
    <property type="entry name" value="PPR"/>
    <property type="match status" value="11"/>
</dbReference>
<evidence type="ECO:0000256" key="8">
    <source>
        <dbReference type="SAM" id="MobiDB-lite"/>
    </source>
</evidence>
<comment type="subcellular location">
    <subcellularLocation>
        <location evidence="1">Nucleus</location>
    </subcellularLocation>
</comment>
<dbReference type="GO" id="GO:0005730">
    <property type="term" value="C:nucleolus"/>
    <property type="evidence" value="ECO:0007669"/>
    <property type="project" value="TreeGrafter"/>
</dbReference>
<evidence type="ECO:0000256" key="6">
    <source>
        <dbReference type="ARBA" id="ARBA00023242"/>
    </source>
</evidence>
<protein>
    <recommendedName>
        <fullName evidence="11">Nucleolar complex protein 2 homolog</fullName>
    </recommendedName>
</protein>
<dbReference type="FunFam" id="1.25.40.10:FF:000294">
    <property type="entry name" value="Pentatricopeptide repeat-containing protein At1g09900"/>
    <property type="match status" value="1"/>
</dbReference>